<comment type="caution">
    <text evidence="6">The sequence shown here is derived from an EMBL/GenBank/DDBJ whole genome shotgun (WGS) entry which is preliminary data.</text>
</comment>
<dbReference type="Proteomes" id="UP000433483">
    <property type="component" value="Unassembled WGS sequence"/>
</dbReference>
<dbReference type="Proteomes" id="UP000441208">
    <property type="component" value="Unassembled WGS sequence"/>
</dbReference>
<dbReference type="EMBL" id="QXGB01000204">
    <property type="protein sequence ID" value="KAE9224797.1"/>
    <property type="molecule type" value="Genomic_DNA"/>
</dbReference>
<dbReference type="EMBL" id="QXGA01000171">
    <property type="protein sequence ID" value="KAE9150849.1"/>
    <property type="molecule type" value="Genomic_DNA"/>
</dbReference>
<dbReference type="EMBL" id="QXGE01000183">
    <property type="protein sequence ID" value="KAE9321107.1"/>
    <property type="molecule type" value="Genomic_DNA"/>
</dbReference>
<sequence>MTRFLIFRDELHLTCRGDAPSDRKALHLFKIDWRDPNAIVPVLQLPSTSLRHWCRVGEACRGSTPSPHDALSCMMQHDKTPCLRTKLHGPLGGWRTLREP</sequence>
<accession>A0A6A3ZZ46</accession>
<dbReference type="Proteomes" id="UP000440732">
    <property type="component" value="Unassembled WGS sequence"/>
</dbReference>
<evidence type="ECO:0000313" key="6">
    <source>
        <dbReference type="EMBL" id="KAE9246788.1"/>
    </source>
</evidence>
<dbReference type="EMBL" id="QXGD01000231">
    <property type="protein sequence ID" value="KAE9246788.1"/>
    <property type="molecule type" value="Genomic_DNA"/>
</dbReference>
<dbReference type="EMBL" id="QXFW01000092">
    <property type="protein sequence ID" value="KAE9025676.1"/>
    <property type="molecule type" value="Genomic_DNA"/>
</dbReference>
<reference evidence="8 9" key="1">
    <citation type="submission" date="2018-08" db="EMBL/GenBank/DDBJ databases">
        <title>Genomic investigation of the strawberry pathogen Phytophthora fragariae indicates pathogenicity is determined by transcriptional variation in three key races.</title>
        <authorList>
            <person name="Adams T.M."/>
            <person name="Armitage A.D."/>
            <person name="Sobczyk M.K."/>
            <person name="Bates H.J."/>
            <person name="Dunwell J.M."/>
            <person name="Nellist C.F."/>
            <person name="Harrison R.J."/>
        </authorList>
    </citation>
    <scope>NUCLEOTIDE SEQUENCE [LARGE SCALE GENOMIC DNA]</scope>
    <source>
        <strain evidence="7 10">A4</strain>
        <strain evidence="6 11">BC-1</strain>
        <strain evidence="5 9">NOV-27</strain>
        <strain evidence="4 12">NOV-5</strain>
        <strain evidence="3 13">NOV-71</strain>
        <strain evidence="1 8">NOV-9</strain>
        <strain evidence="2 14">SCRP245</strain>
    </source>
</reference>
<evidence type="ECO:0000313" key="3">
    <source>
        <dbReference type="EMBL" id="KAE9126635.1"/>
    </source>
</evidence>
<evidence type="ECO:0000313" key="1">
    <source>
        <dbReference type="EMBL" id="KAE8944994.1"/>
    </source>
</evidence>
<dbReference type="AlphaFoldDB" id="A0A6A3ZZ46"/>
<dbReference type="EMBL" id="QXGF01000177">
    <property type="protein sequence ID" value="KAE8944994.1"/>
    <property type="molecule type" value="Genomic_DNA"/>
</dbReference>
<evidence type="ECO:0000313" key="5">
    <source>
        <dbReference type="EMBL" id="KAE9224797.1"/>
    </source>
</evidence>
<dbReference type="Proteomes" id="UP000429523">
    <property type="component" value="Unassembled WGS sequence"/>
</dbReference>
<evidence type="ECO:0000313" key="10">
    <source>
        <dbReference type="Proteomes" id="UP000437068"/>
    </source>
</evidence>
<evidence type="ECO:0000313" key="13">
    <source>
        <dbReference type="Proteomes" id="UP000441208"/>
    </source>
</evidence>
<evidence type="ECO:0000313" key="14">
    <source>
        <dbReference type="Proteomes" id="UP000460718"/>
    </source>
</evidence>
<evidence type="ECO:0000313" key="11">
    <source>
        <dbReference type="Proteomes" id="UP000440367"/>
    </source>
</evidence>
<evidence type="ECO:0000313" key="8">
    <source>
        <dbReference type="Proteomes" id="UP000429523"/>
    </source>
</evidence>
<gene>
    <name evidence="7" type="ORF">PF001_g5077</name>
    <name evidence="6" type="ORF">PF002_g6579</name>
    <name evidence="5" type="ORF">PF005_g5779</name>
    <name evidence="4" type="ORF">PF006_g4801</name>
    <name evidence="3" type="ORF">PF007_g5895</name>
    <name evidence="1" type="ORF">PF009_g5341</name>
    <name evidence="2" type="ORF">PF011_g2919</name>
</gene>
<evidence type="ECO:0000313" key="9">
    <source>
        <dbReference type="Proteomes" id="UP000433483"/>
    </source>
</evidence>
<evidence type="ECO:0000313" key="12">
    <source>
        <dbReference type="Proteomes" id="UP000440732"/>
    </source>
</evidence>
<evidence type="ECO:0000313" key="7">
    <source>
        <dbReference type="EMBL" id="KAE9321107.1"/>
    </source>
</evidence>
<dbReference type="Proteomes" id="UP000460718">
    <property type="component" value="Unassembled WGS sequence"/>
</dbReference>
<evidence type="ECO:0000313" key="2">
    <source>
        <dbReference type="EMBL" id="KAE9025676.1"/>
    </source>
</evidence>
<evidence type="ECO:0000313" key="4">
    <source>
        <dbReference type="EMBL" id="KAE9150849.1"/>
    </source>
</evidence>
<keyword evidence="9" id="KW-1185">Reference proteome</keyword>
<organism evidence="6 11">
    <name type="scientific">Phytophthora fragariae</name>
    <dbReference type="NCBI Taxonomy" id="53985"/>
    <lineage>
        <taxon>Eukaryota</taxon>
        <taxon>Sar</taxon>
        <taxon>Stramenopiles</taxon>
        <taxon>Oomycota</taxon>
        <taxon>Peronosporomycetes</taxon>
        <taxon>Peronosporales</taxon>
        <taxon>Peronosporaceae</taxon>
        <taxon>Phytophthora</taxon>
    </lineage>
</organism>
<protein>
    <submittedName>
        <fullName evidence="6">Uncharacterized protein</fullName>
    </submittedName>
</protein>
<dbReference type="Proteomes" id="UP000440367">
    <property type="component" value="Unassembled WGS sequence"/>
</dbReference>
<name>A0A6A3ZZ46_9STRA</name>
<dbReference type="Proteomes" id="UP000437068">
    <property type="component" value="Unassembled WGS sequence"/>
</dbReference>
<proteinExistence type="predicted"/>
<dbReference type="EMBL" id="QXFZ01000212">
    <property type="protein sequence ID" value="KAE9126635.1"/>
    <property type="molecule type" value="Genomic_DNA"/>
</dbReference>